<gene>
    <name evidence="8" type="ORF">P280DRAFT_445917</name>
</gene>
<evidence type="ECO:0000256" key="4">
    <source>
        <dbReference type="ARBA" id="ARBA00022840"/>
    </source>
</evidence>
<keyword evidence="6" id="KW-0472">Membrane</keyword>
<accession>A0A6A6S9A6</accession>
<reference evidence="8" key="1">
    <citation type="journal article" date="2020" name="Stud. Mycol.">
        <title>101 Dothideomycetes genomes: a test case for predicting lifestyles and emergence of pathogens.</title>
        <authorList>
            <person name="Haridas S."/>
            <person name="Albert R."/>
            <person name="Binder M."/>
            <person name="Bloem J."/>
            <person name="Labutti K."/>
            <person name="Salamov A."/>
            <person name="Andreopoulos B."/>
            <person name="Baker S."/>
            <person name="Barry K."/>
            <person name="Bills G."/>
            <person name="Bluhm B."/>
            <person name="Cannon C."/>
            <person name="Castanera R."/>
            <person name="Culley D."/>
            <person name="Daum C."/>
            <person name="Ezra D."/>
            <person name="Gonzalez J."/>
            <person name="Henrissat B."/>
            <person name="Kuo A."/>
            <person name="Liang C."/>
            <person name="Lipzen A."/>
            <person name="Lutzoni F."/>
            <person name="Magnuson J."/>
            <person name="Mondo S."/>
            <person name="Nolan M."/>
            <person name="Ohm R."/>
            <person name="Pangilinan J."/>
            <person name="Park H.-J."/>
            <person name="Ramirez L."/>
            <person name="Alfaro M."/>
            <person name="Sun H."/>
            <person name="Tritt A."/>
            <person name="Yoshinaga Y."/>
            <person name="Zwiers L.-H."/>
            <person name="Turgeon B."/>
            <person name="Goodwin S."/>
            <person name="Spatafora J."/>
            <person name="Crous P."/>
            <person name="Grigoriev I."/>
        </authorList>
    </citation>
    <scope>NUCLEOTIDE SEQUENCE</scope>
    <source>
        <strain evidence="8">CBS 473.64</strain>
    </source>
</reference>
<keyword evidence="6" id="KW-1133">Transmembrane helix</keyword>
<feature type="transmembrane region" description="Helical" evidence="6">
    <location>
        <begin position="1025"/>
        <end position="1047"/>
    </location>
</feature>
<evidence type="ECO:0000259" key="7">
    <source>
        <dbReference type="PROSITE" id="PS50893"/>
    </source>
</evidence>
<feature type="domain" description="ABC transporter" evidence="7">
    <location>
        <begin position="471"/>
        <end position="694"/>
    </location>
</feature>
<name>A0A6A6S9A6_9PLEO</name>
<feature type="region of interest" description="Disordered" evidence="5">
    <location>
        <begin position="763"/>
        <end position="802"/>
    </location>
</feature>
<keyword evidence="3" id="KW-0547">Nucleotide-binding</keyword>
<evidence type="ECO:0000256" key="1">
    <source>
        <dbReference type="ARBA" id="ARBA00022448"/>
    </source>
</evidence>
<dbReference type="InterPro" id="IPR003593">
    <property type="entry name" value="AAA+_ATPase"/>
</dbReference>
<feature type="transmembrane region" description="Helical" evidence="6">
    <location>
        <begin position="1125"/>
        <end position="1147"/>
    </location>
</feature>
<feature type="transmembrane region" description="Helical" evidence="6">
    <location>
        <begin position="286"/>
        <end position="305"/>
    </location>
</feature>
<feature type="transmembrane region" description="Helical" evidence="6">
    <location>
        <begin position="220"/>
        <end position="242"/>
    </location>
</feature>
<dbReference type="GO" id="GO:0016887">
    <property type="term" value="F:ATP hydrolysis activity"/>
    <property type="evidence" value="ECO:0007669"/>
    <property type="project" value="InterPro"/>
</dbReference>
<dbReference type="PROSITE" id="PS50893">
    <property type="entry name" value="ABC_TRANSPORTER_2"/>
    <property type="match status" value="2"/>
</dbReference>
<dbReference type="Pfam" id="PF00005">
    <property type="entry name" value="ABC_tran"/>
    <property type="match status" value="2"/>
</dbReference>
<dbReference type="GO" id="GO:0005319">
    <property type="term" value="F:lipid transporter activity"/>
    <property type="evidence" value="ECO:0007669"/>
    <property type="project" value="TreeGrafter"/>
</dbReference>
<dbReference type="PANTHER" id="PTHR19229:SF36">
    <property type="entry name" value="ATP-BINDING CASSETTE SUB-FAMILY A MEMBER 2"/>
    <property type="match status" value="1"/>
</dbReference>
<feature type="transmembrane region" description="Helical" evidence="6">
    <location>
        <begin position="339"/>
        <end position="358"/>
    </location>
</feature>
<keyword evidence="1" id="KW-0813">Transport</keyword>
<dbReference type="PROSITE" id="PS00211">
    <property type="entry name" value="ABC_TRANSPORTER_1"/>
    <property type="match status" value="2"/>
</dbReference>
<evidence type="ECO:0000256" key="5">
    <source>
        <dbReference type="SAM" id="MobiDB-lite"/>
    </source>
</evidence>
<sequence>MAIFTQTWTLTKKTLLVVFVRHWFFTSIRAFWAPIIFMFFITYAKNFFVPPSEFGIGSIHSIRSFENALGAATGNRNTVVFVNNGHTGGDIERVIGSLSDTVKSAGKTAVTVERDVELLTTCASSLRGASTCYGAISFLSSPTEGDGQIWNYTMRADGTFGDRIYVNQEDNDVQIYVLPFQHAVNQAIASLNGTSGVATIDEYPFTDQTQEERAEEIRTLYMGALVDILAIALYIGVCGVTYQLTGQMASEREGGISQLVEAMSPAKNPWHTQAARLLSNHLAFDIIYLPGWIIMGVIVRQLAFVNTNVGILIVYHILVGAALTSFSIFGASFFRKAQLSGITMVIIPILLAIIAQVAGPFNTGAVAVLGLLFPSMNYVWFIIYVARWERLLEPVNLLKAAPDYKGHVWTLPGIAFWVFLIIQTLVYPILGALVERWLYGTVSKDRKTTTSSPDHSIVLSSFSKHWTPTWFRAKVLSKIGISPPETVIAVNDFSIKARKGQIMVLLGANGSGKSTTLDAISGLNTITSGSIEVDGTGGLGLCPQKNVMWDELTVFEHVQIFNRLKSTGTTDNKESIVNLIRACDLGHKLKARSSTLSGGQKRKLQLAMMFTGGSRVCCVDEVSSGLDPLSRRKIWEILLSERGDRTFLLTTHFLDEADVLADYIAILSRGNLKTKGTSVQLKHEVGAGYHVTYPKNAPIRPTAGTRKPSPSEGMTTLWFPDALGATTFVDELRQHGVKNYDIVGPTLEDVFLALAEEVKEHHLDTEDATPIMSTPKDADSHASSSDQNSEQDKRLQMSTGRGTSMPRQTLILIRKRFTILRRNYWPYVCAVLIPIIAAGLVTLFLSGFKSVGCNPGDAANDPTIFSLSTVDVTPLIPVGPSNLVNTQMIALRSGINESSFHLVDTLDDFNSFVQTRFHNITPGGFFLRENAPPVMAYMANNGIVGGLVTLSALSDSISGIPISTQYQQFAVPFAPGMGKTLQLILYFGLAMSIYPAFFALYPTVERLRKVRALHYSNGIRAAPLWAAYLIFDLCFVLVISAAVTGIFVGASSAWYNPGYLFVIFTLYGMTSILFCYIISIVVVSQLATFAFAAGSQAALFLIYFIGYMSILTYSPAYRIDSDIEIFHFAFATVTPSGNLLRTMLLALNSFSLLCDGTQVASYPGSIKVYGGPILYLIVQAIILFIALVWWDSGYRPPIFNRSKSRQTHNEEHLDTLDHAVAAEITRTENSNDSLRALHLHKEFGHNHAVNDITFGIPQGEVFSLLGPNGAGKSTTISLIRGDEHPTTSINGGGDVLIEDISIISKRAAARGHLGVCPQFDAMDTMTVTEHLYFYAHARGVTDPASSVGSILNATGLSRFQTRLASKLSGGNKRKLSLGIALMGNPSVLLLDEPSSGMDAAAKRVMWRTLLGVAAPGRALLITTHSMEEADKLATRVGIMKRKMLALGSVKQLGEQYGDAWVVQIVLKSAPSTTTEEMDKVKEWVKRKIPGVQMDRWGSRDGGHGQLRFKVLKAAADASSATPSTLSTLPAEKNILNNDIEDIEPVKHLGVEVDVGGIPGLIQLLEASRDDIGLEYYSVSPTTLDEVFLKVVGEEEEEDMAKKPASGFKASKWVCW</sequence>
<dbReference type="SMART" id="SM00382">
    <property type="entry name" value="AAA"/>
    <property type="match status" value="2"/>
</dbReference>
<feature type="domain" description="ABC transporter" evidence="7">
    <location>
        <begin position="1234"/>
        <end position="1465"/>
    </location>
</feature>
<feature type="transmembrane region" description="Helical" evidence="6">
    <location>
        <begin position="23"/>
        <end position="44"/>
    </location>
</feature>
<dbReference type="FunFam" id="3.40.50.300:FF:001345">
    <property type="entry name" value="Related to ABC transporter"/>
    <property type="match status" value="1"/>
</dbReference>
<feature type="transmembrane region" description="Helical" evidence="6">
    <location>
        <begin position="1089"/>
        <end position="1113"/>
    </location>
</feature>
<evidence type="ECO:0000313" key="8">
    <source>
        <dbReference type="EMBL" id="KAF2644339.1"/>
    </source>
</evidence>
<dbReference type="InterPro" id="IPR003439">
    <property type="entry name" value="ABC_transporter-like_ATP-bd"/>
</dbReference>
<dbReference type="InterPro" id="IPR026082">
    <property type="entry name" value="ABCA"/>
</dbReference>
<feature type="transmembrane region" description="Helical" evidence="6">
    <location>
        <begin position="1059"/>
        <end position="1082"/>
    </location>
</feature>
<feature type="transmembrane region" description="Helical" evidence="6">
    <location>
        <begin position="312"/>
        <end position="333"/>
    </location>
</feature>
<dbReference type="Proteomes" id="UP000799753">
    <property type="component" value="Unassembled WGS sequence"/>
</dbReference>
<dbReference type="Gene3D" id="3.40.50.300">
    <property type="entry name" value="P-loop containing nucleotide triphosphate hydrolases"/>
    <property type="match status" value="2"/>
</dbReference>
<dbReference type="InterPro" id="IPR017871">
    <property type="entry name" value="ABC_transporter-like_CS"/>
</dbReference>
<dbReference type="GO" id="GO:0016020">
    <property type="term" value="C:membrane"/>
    <property type="evidence" value="ECO:0007669"/>
    <property type="project" value="InterPro"/>
</dbReference>
<evidence type="ECO:0000256" key="2">
    <source>
        <dbReference type="ARBA" id="ARBA00022737"/>
    </source>
</evidence>
<dbReference type="SUPFAM" id="SSF52540">
    <property type="entry name" value="P-loop containing nucleoside triphosphate hydrolases"/>
    <property type="match status" value="2"/>
</dbReference>
<evidence type="ECO:0000313" key="9">
    <source>
        <dbReference type="Proteomes" id="UP000799753"/>
    </source>
</evidence>
<dbReference type="PANTHER" id="PTHR19229">
    <property type="entry name" value="ATP-BINDING CASSETTE TRANSPORTER SUBFAMILY A ABCA"/>
    <property type="match status" value="1"/>
</dbReference>
<keyword evidence="9" id="KW-1185">Reference proteome</keyword>
<dbReference type="EMBL" id="MU006779">
    <property type="protein sequence ID" value="KAF2644339.1"/>
    <property type="molecule type" value="Genomic_DNA"/>
</dbReference>
<evidence type="ECO:0000256" key="3">
    <source>
        <dbReference type="ARBA" id="ARBA00022741"/>
    </source>
</evidence>
<dbReference type="OrthoDB" id="8061355at2759"/>
<dbReference type="CDD" id="cd03263">
    <property type="entry name" value="ABC_subfamily_A"/>
    <property type="match status" value="2"/>
</dbReference>
<dbReference type="GO" id="GO:0005524">
    <property type="term" value="F:ATP binding"/>
    <property type="evidence" value="ECO:0007669"/>
    <property type="project" value="UniProtKB-KW"/>
</dbReference>
<evidence type="ECO:0000256" key="6">
    <source>
        <dbReference type="SAM" id="Phobius"/>
    </source>
</evidence>
<dbReference type="InterPro" id="IPR027417">
    <property type="entry name" value="P-loop_NTPase"/>
</dbReference>
<feature type="transmembrane region" description="Helical" evidence="6">
    <location>
        <begin position="365"/>
        <end position="386"/>
    </location>
</feature>
<keyword evidence="6" id="KW-0812">Transmembrane</keyword>
<feature type="transmembrane region" description="Helical" evidence="6">
    <location>
        <begin position="1168"/>
        <end position="1190"/>
    </location>
</feature>
<dbReference type="FunFam" id="3.40.50.300:FF:001344">
    <property type="entry name" value="Related to ABC transporter"/>
    <property type="match status" value="1"/>
</dbReference>
<keyword evidence="4 8" id="KW-0067">ATP-binding</keyword>
<organism evidence="8 9">
    <name type="scientific">Massarina eburnea CBS 473.64</name>
    <dbReference type="NCBI Taxonomy" id="1395130"/>
    <lineage>
        <taxon>Eukaryota</taxon>
        <taxon>Fungi</taxon>
        <taxon>Dikarya</taxon>
        <taxon>Ascomycota</taxon>
        <taxon>Pezizomycotina</taxon>
        <taxon>Dothideomycetes</taxon>
        <taxon>Pleosporomycetidae</taxon>
        <taxon>Pleosporales</taxon>
        <taxon>Massarineae</taxon>
        <taxon>Massarinaceae</taxon>
        <taxon>Massarina</taxon>
    </lineage>
</organism>
<feature type="transmembrane region" description="Helical" evidence="6">
    <location>
        <begin position="983"/>
        <end position="1004"/>
    </location>
</feature>
<keyword evidence="2" id="KW-0677">Repeat</keyword>
<feature type="transmembrane region" description="Helical" evidence="6">
    <location>
        <begin position="824"/>
        <end position="845"/>
    </location>
</feature>
<protein>
    <submittedName>
        <fullName evidence="8">Nod factor export ATP-binding protein I</fullName>
    </submittedName>
</protein>
<dbReference type="GO" id="GO:0140359">
    <property type="term" value="F:ABC-type transporter activity"/>
    <property type="evidence" value="ECO:0007669"/>
    <property type="project" value="InterPro"/>
</dbReference>
<proteinExistence type="predicted"/>
<feature type="transmembrane region" description="Helical" evidence="6">
    <location>
        <begin position="414"/>
        <end position="434"/>
    </location>
</feature>